<dbReference type="PIRSF" id="PIRSF016897">
    <property type="entry name" value="GlpP"/>
    <property type="match status" value="1"/>
</dbReference>
<accession>A0ABM7NNB4</accession>
<dbReference type="SUPFAM" id="SSF110391">
    <property type="entry name" value="GlpP-like"/>
    <property type="match status" value="1"/>
</dbReference>
<dbReference type="EMBL" id="AP024480">
    <property type="protein sequence ID" value="BCS81594.1"/>
    <property type="molecule type" value="Genomic_DNA"/>
</dbReference>
<name>A0ABM7NNB4_9FIRM</name>
<dbReference type="Proteomes" id="UP000663623">
    <property type="component" value="Chromosome"/>
</dbReference>
<evidence type="ECO:0000313" key="1">
    <source>
        <dbReference type="EMBL" id="BCS81594.1"/>
    </source>
</evidence>
<dbReference type="InterPro" id="IPR013785">
    <property type="entry name" value="Aldolase_TIM"/>
</dbReference>
<protein>
    <submittedName>
        <fullName evidence="1">Glycerol uptake operon antiterminator regulatory protein</fullName>
    </submittedName>
</protein>
<keyword evidence="2" id="KW-1185">Reference proteome</keyword>
<evidence type="ECO:0000313" key="2">
    <source>
        <dbReference type="Proteomes" id="UP000663623"/>
    </source>
</evidence>
<dbReference type="PANTHER" id="PTHR35787">
    <property type="entry name" value="GLYCEROL UPTAKE OPERON ANTITERMINATOR REGULATORY PROTEIN"/>
    <property type="match status" value="1"/>
</dbReference>
<gene>
    <name evidence="1" type="primary">glpP</name>
    <name evidence="1" type="ORF">CaldiYA01_15540</name>
</gene>
<proteinExistence type="predicted"/>
<dbReference type="PANTHER" id="PTHR35787:SF1">
    <property type="entry name" value="GLYCEROL UPTAKE OPERON ANTITERMINATOR REGULATORY PROTEIN"/>
    <property type="match status" value="1"/>
</dbReference>
<dbReference type="InterPro" id="IPR006699">
    <property type="entry name" value="GlpP"/>
</dbReference>
<dbReference type="Pfam" id="PF04309">
    <property type="entry name" value="G3P_antiterm"/>
    <property type="match status" value="1"/>
</dbReference>
<dbReference type="Gene3D" id="3.20.20.70">
    <property type="entry name" value="Aldolase class I"/>
    <property type="match status" value="1"/>
</dbReference>
<sequence>MMENLIDKLIQNPIIPAIRDKAILEYAINSECKIVFLLHSSILTIKDEINMIKQKNKIVFVHIDLIEGVGKDEKGIEFLINCGADGIISTRQNLINYAASLFIPCVQRIFLIDSQSITSGLKIIENSKPTLIEVLPGVIPKAIQRLAISTTVPIIAGGMIETKDEIIQALSSGAVAISTSKHTLFSII</sequence>
<reference evidence="1 2" key="1">
    <citation type="submission" date="2021-02" db="EMBL/GenBank/DDBJ databases">
        <title>Nitrogen-fixing ability and nitrogen fixation related genes of thermophilic fermentative bacteria in the genus Caldicellulosiruptor.</title>
        <authorList>
            <person name="Chen Y."/>
            <person name="Nishihara A."/>
            <person name="Haruta S."/>
        </authorList>
    </citation>
    <scope>NUCLEOTIDE SEQUENCE [LARGE SCALE GENOMIC DNA]</scope>
    <source>
        <strain evidence="1 2">YA01</strain>
    </source>
</reference>
<organism evidence="1 2">
    <name type="scientific">Caldicellulosiruptor diazotrophicus</name>
    <dbReference type="NCBI Taxonomy" id="2806205"/>
    <lineage>
        <taxon>Bacteria</taxon>
        <taxon>Bacillati</taxon>
        <taxon>Bacillota</taxon>
        <taxon>Bacillota incertae sedis</taxon>
        <taxon>Caldicellulosiruptorales</taxon>
        <taxon>Caldicellulosiruptoraceae</taxon>
        <taxon>Caldicellulosiruptor</taxon>
    </lineage>
</organism>